<evidence type="ECO:0000256" key="14">
    <source>
        <dbReference type="ARBA" id="ARBA00022777"/>
    </source>
</evidence>
<dbReference type="PROSITE" id="PS50011">
    <property type="entry name" value="PROTEIN_KINASE_DOM"/>
    <property type="match status" value="1"/>
</dbReference>
<evidence type="ECO:0000256" key="24">
    <source>
        <dbReference type="SAM" id="SignalP"/>
    </source>
</evidence>
<keyword evidence="15 22" id="KW-0067">ATP-binding</keyword>
<dbReference type="GO" id="GO:0005886">
    <property type="term" value="C:plasma membrane"/>
    <property type="evidence" value="ECO:0007669"/>
    <property type="project" value="UniProtKB-SubCell"/>
</dbReference>
<feature type="binding site" evidence="22">
    <location>
        <position position="730"/>
    </location>
    <ligand>
        <name>ATP</name>
        <dbReference type="ChEBI" id="CHEBI:30616"/>
    </ligand>
</feature>
<dbReference type="PROSITE" id="PS00107">
    <property type="entry name" value="PROTEIN_KINASE_ATP"/>
    <property type="match status" value="1"/>
</dbReference>
<protein>
    <recommendedName>
        <fullName evidence="4">non-specific serine/threonine protein kinase</fullName>
        <ecNumber evidence="4">2.7.11.1</ecNumber>
    </recommendedName>
</protein>
<dbReference type="Gene3D" id="3.80.10.10">
    <property type="entry name" value="Ribonuclease Inhibitor"/>
    <property type="match status" value="3"/>
</dbReference>
<name>A0A6J1BR34_MOMCH</name>
<dbReference type="InterPro" id="IPR013210">
    <property type="entry name" value="LRR_N_plant-typ"/>
</dbReference>
<dbReference type="GeneID" id="111004667"/>
<dbReference type="SUPFAM" id="SSF52058">
    <property type="entry name" value="L domain-like"/>
    <property type="match status" value="2"/>
</dbReference>
<dbReference type="FunFam" id="3.80.10.10:FF:000129">
    <property type="entry name" value="Leucine-rich repeat receptor-like kinase"/>
    <property type="match status" value="1"/>
</dbReference>
<evidence type="ECO:0000256" key="16">
    <source>
        <dbReference type="ARBA" id="ARBA00022989"/>
    </source>
</evidence>
<evidence type="ECO:0000256" key="1">
    <source>
        <dbReference type="ARBA" id="ARBA00004162"/>
    </source>
</evidence>
<evidence type="ECO:0000256" key="4">
    <source>
        <dbReference type="ARBA" id="ARBA00012513"/>
    </source>
</evidence>
<evidence type="ECO:0000313" key="27">
    <source>
        <dbReference type="RefSeq" id="XP_022131467.1"/>
    </source>
</evidence>
<feature type="signal peptide" evidence="24">
    <location>
        <begin position="1"/>
        <end position="24"/>
    </location>
</feature>
<gene>
    <name evidence="27" type="primary">LOC111004667</name>
</gene>
<dbReference type="PROSITE" id="PS00108">
    <property type="entry name" value="PROTEIN_KINASE_ST"/>
    <property type="match status" value="1"/>
</dbReference>
<keyword evidence="9" id="KW-0808">Transferase</keyword>
<evidence type="ECO:0000256" key="19">
    <source>
        <dbReference type="ARBA" id="ARBA00023180"/>
    </source>
</evidence>
<keyword evidence="7" id="KW-0597">Phosphoprotein</keyword>
<dbReference type="Pfam" id="PF00560">
    <property type="entry name" value="LRR_1"/>
    <property type="match status" value="4"/>
</dbReference>
<feature type="transmembrane region" description="Helical" evidence="23">
    <location>
        <begin position="647"/>
        <end position="669"/>
    </location>
</feature>
<keyword evidence="17 23" id="KW-0472">Membrane</keyword>
<dbReference type="Gene3D" id="1.10.510.10">
    <property type="entry name" value="Transferase(Phosphotransferase) domain 1"/>
    <property type="match status" value="1"/>
</dbReference>
<evidence type="ECO:0000256" key="17">
    <source>
        <dbReference type="ARBA" id="ARBA00023136"/>
    </source>
</evidence>
<evidence type="ECO:0000256" key="13">
    <source>
        <dbReference type="ARBA" id="ARBA00022741"/>
    </source>
</evidence>
<dbReference type="SMART" id="SM00365">
    <property type="entry name" value="LRR_SD22"/>
    <property type="match status" value="5"/>
</dbReference>
<dbReference type="FunFam" id="3.80.10.10:FF:001655">
    <property type="entry name" value="Putative leucine-rich repeat receptor-like protein kinase family protein"/>
    <property type="match status" value="1"/>
</dbReference>
<dbReference type="EC" id="2.7.11.1" evidence="4"/>
<evidence type="ECO:0000256" key="7">
    <source>
        <dbReference type="ARBA" id="ARBA00022553"/>
    </source>
</evidence>
<dbReference type="SUPFAM" id="SSF56112">
    <property type="entry name" value="Protein kinase-like (PK-like)"/>
    <property type="match status" value="1"/>
</dbReference>
<dbReference type="InterPro" id="IPR001245">
    <property type="entry name" value="Ser-Thr/Tyr_kinase_cat_dom"/>
</dbReference>
<evidence type="ECO:0000256" key="21">
    <source>
        <dbReference type="ARBA" id="ARBA00048679"/>
    </source>
</evidence>
<dbReference type="InterPro" id="IPR025875">
    <property type="entry name" value="Leu-rich_rpt_4"/>
</dbReference>
<dbReference type="FunFam" id="3.80.10.10:FF:000317">
    <property type="entry name" value="Inactive leucine-rich repeat receptor-like protein kinase"/>
    <property type="match status" value="1"/>
</dbReference>
<keyword evidence="6" id="KW-0723">Serine/threonine-protein kinase</keyword>
<evidence type="ECO:0000259" key="25">
    <source>
        <dbReference type="PROSITE" id="PS50011"/>
    </source>
</evidence>
<dbReference type="KEGG" id="mcha:111004667"/>
<dbReference type="InterPro" id="IPR017441">
    <property type="entry name" value="Protein_kinase_ATP_BS"/>
</dbReference>
<evidence type="ECO:0000256" key="8">
    <source>
        <dbReference type="ARBA" id="ARBA00022614"/>
    </source>
</evidence>
<evidence type="ECO:0000256" key="9">
    <source>
        <dbReference type="ARBA" id="ARBA00022679"/>
    </source>
</evidence>
<dbReference type="InterPro" id="IPR008271">
    <property type="entry name" value="Ser/Thr_kinase_AS"/>
</dbReference>
<dbReference type="Gene3D" id="3.30.200.20">
    <property type="entry name" value="Phosphorylase Kinase, domain 1"/>
    <property type="match status" value="1"/>
</dbReference>
<evidence type="ECO:0000256" key="22">
    <source>
        <dbReference type="PROSITE-ProRule" id="PRU10141"/>
    </source>
</evidence>
<comment type="catalytic activity">
    <reaction evidence="21">
        <text>L-seryl-[protein] + ATP = O-phospho-L-seryl-[protein] + ADP + H(+)</text>
        <dbReference type="Rhea" id="RHEA:17989"/>
        <dbReference type="Rhea" id="RHEA-COMP:9863"/>
        <dbReference type="Rhea" id="RHEA-COMP:11604"/>
        <dbReference type="ChEBI" id="CHEBI:15378"/>
        <dbReference type="ChEBI" id="CHEBI:29999"/>
        <dbReference type="ChEBI" id="CHEBI:30616"/>
        <dbReference type="ChEBI" id="CHEBI:83421"/>
        <dbReference type="ChEBI" id="CHEBI:456216"/>
        <dbReference type="EC" id="2.7.11.1"/>
    </reaction>
</comment>
<reference evidence="27" key="1">
    <citation type="submission" date="2025-08" db="UniProtKB">
        <authorList>
            <consortium name="RefSeq"/>
        </authorList>
    </citation>
    <scope>IDENTIFICATION</scope>
    <source>
        <strain evidence="27">OHB3-1</strain>
    </source>
</reference>
<evidence type="ECO:0000256" key="5">
    <source>
        <dbReference type="ARBA" id="ARBA00022475"/>
    </source>
</evidence>
<dbReference type="InterPro" id="IPR032675">
    <property type="entry name" value="LRR_dom_sf"/>
</dbReference>
<dbReference type="GO" id="GO:0005524">
    <property type="term" value="F:ATP binding"/>
    <property type="evidence" value="ECO:0007669"/>
    <property type="project" value="UniProtKB-UniRule"/>
</dbReference>
<keyword evidence="8" id="KW-0433">Leucine-rich repeat</keyword>
<dbReference type="FunFam" id="3.80.10.10:FF:000041">
    <property type="entry name" value="LRR receptor-like serine/threonine-protein kinase ERECTA"/>
    <property type="match status" value="1"/>
</dbReference>
<dbReference type="InterPro" id="IPR000719">
    <property type="entry name" value="Prot_kinase_dom"/>
</dbReference>
<dbReference type="InterPro" id="IPR001611">
    <property type="entry name" value="Leu-rich_rpt"/>
</dbReference>
<evidence type="ECO:0000256" key="11">
    <source>
        <dbReference type="ARBA" id="ARBA00022729"/>
    </source>
</evidence>
<dbReference type="FunFam" id="3.30.200.20:FF:000432">
    <property type="entry name" value="LRR receptor-like serine/threonine-protein kinase EFR"/>
    <property type="match status" value="1"/>
</dbReference>
<evidence type="ECO:0000256" key="20">
    <source>
        <dbReference type="ARBA" id="ARBA00047899"/>
    </source>
</evidence>
<dbReference type="InterPro" id="IPR011009">
    <property type="entry name" value="Kinase-like_dom_sf"/>
</dbReference>
<keyword evidence="12" id="KW-0677">Repeat</keyword>
<proteinExistence type="inferred from homology"/>
<keyword evidence="5" id="KW-1003">Cell membrane</keyword>
<keyword evidence="26" id="KW-1185">Reference proteome</keyword>
<keyword evidence="14" id="KW-0418">Kinase</keyword>
<keyword evidence="18" id="KW-0675">Receptor</keyword>
<sequence>MGAPSPSPLVVFSISVTILAFTASFSSVGSASLSIETDKQALIFMKSGFSNLQPSNPLSSWDQNSSPCNWTRVSCDKDGTRVVSLDLSSLQLSGSLDPNIGNLSFLHSLQLQNNLLTGPIPHQISNLFRLKLLNLSSNSLEGGFPSNISGMAALETIDLTSNKITARLPQELSLLTNLKVLKLAQNHLFGEIPPSFGNLSSLVTINFGTNSLTGPIPSELSRLQNLEDLIITINNLTGTVPPAIFNMSSLVTLALASNKLWGTFPRDIGETLPNLLVFNFCFNEFTGTIPPSLHNITNIQVIRFAYNFLEGTVPPGLENLHNLTMYNVGYNKLVSGEDGISFINSLTNSSRLSFLAIDANNFEGQIPESIGNLSKSLSILFMGQNRLSGNIPPSIGNLNGLALLNLSYNSLSGEIPPEIGQLENLQSLVLARNRLSGSIPSSLGNLQKLTTLDLSGNELIGGIPTSFSNFQKLLSMDLSNNKFNGSIPKEALNLPASTTLNISNNFLTGPLPEEIGSLGKLFQIDMSNNLISGQIPLSIKGWDSLEKLFMARNEFSGPIPSTLGELKGLQVIDLSSNHLSGPIPDNIQDLLALQYLNLSFNDLEGAVPQGGIFESKTNVSLLGNPKLCLYSSSCSESDSKRDKAVKAIIFTVVFSALALSFIFGTLIHFMRKKSKTAPLVDLLKGQHEMVSYDELRLATENFSEQNLIGKGSFGSVYKGILKQGIAVAIKVLDINRTGSIRSFMAECEALRNVRHRNLVKLITSCSSIDFSNMEFRALVYELLSNGSLDEWIRGQRSHESGIGLDILERANIAIDVASAINYLHHDCDLPIVHCDLKPSNILLDADMIAKVGDFGLARLLMESATPQSSITSTHVLKGSIGYLPPEYGFGVKPTTAGDVYSFGVTLLELFTGKSPTDESFTGDLNLVKWVESCFPEDVMKVIDFKLLELCVDFEYEGRVISSDMHKDCLIKVIGVALSCTVNSPASRTDIKDAVAKLKSAKDNFLRSPKSKISVVL</sequence>
<evidence type="ECO:0000256" key="6">
    <source>
        <dbReference type="ARBA" id="ARBA00022527"/>
    </source>
</evidence>
<accession>A0A6J1BR34</accession>
<dbReference type="Pfam" id="PF13855">
    <property type="entry name" value="LRR_8"/>
    <property type="match status" value="2"/>
</dbReference>
<dbReference type="AlphaFoldDB" id="A0A6J1BR34"/>
<evidence type="ECO:0000256" key="10">
    <source>
        <dbReference type="ARBA" id="ARBA00022692"/>
    </source>
</evidence>
<dbReference type="Pfam" id="PF07714">
    <property type="entry name" value="PK_Tyr_Ser-Thr"/>
    <property type="match status" value="1"/>
</dbReference>
<organism evidence="26 27">
    <name type="scientific">Momordica charantia</name>
    <name type="common">Bitter gourd</name>
    <name type="synonym">Balsam pear</name>
    <dbReference type="NCBI Taxonomy" id="3673"/>
    <lineage>
        <taxon>Eukaryota</taxon>
        <taxon>Viridiplantae</taxon>
        <taxon>Streptophyta</taxon>
        <taxon>Embryophyta</taxon>
        <taxon>Tracheophyta</taxon>
        <taxon>Spermatophyta</taxon>
        <taxon>Magnoliopsida</taxon>
        <taxon>eudicotyledons</taxon>
        <taxon>Gunneridae</taxon>
        <taxon>Pentapetalae</taxon>
        <taxon>rosids</taxon>
        <taxon>fabids</taxon>
        <taxon>Cucurbitales</taxon>
        <taxon>Cucurbitaceae</taxon>
        <taxon>Momordiceae</taxon>
        <taxon>Momordica</taxon>
    </lineage>
</organism>
<evidence type="ECO:0000256" key="23">
    <source>
        <dbReference type="SAM" id="Phobius"/>
    </source>
</evidence>
<dbReference type="PANTHER" id="PTHR27000:SF781">
    <property type="entry name" value="PROTEIN KINASE DOMAIN-CONTAINING PROTEIN"/>
    <property type="match status" value="1"/>
</dbReference>
<dbReference type="Pfam" id="PF12799">
    <property type="entry name" value="LRR_4"/>
    <property type="match status" value="1"/>
</dbReference>
<evidence type="ECO:0000256" key="12">
    <source>
        <dbReference type="ARBA" id="ARBA00022737"/>
    </source>
</evidence>
<dbReference type="GO" id="GO:0004674">
    <property type="term" value="F:protein serine/threonine kinase activity"/>
    <property type="evidence" value="ECO:0007669"/>
    <property type="project" value="UniProtKB-KW"/>
</dbReference>
<dbReference type="RefSeq" id="XP_022131467.1">
    <property type="nucleotide sequence ID" value="XM_022275775.1"/>
</dbReference>
<dbReference type="FunFam" id="1.10.510.10:FF:000358">
    <property type="entry name" value="Putative leucine-rich repeat receptor-like serine/threonine-protein kinase"/>
    <property type="match status" value="1"/>
</dbReference>
<dbReference type="InterPro" id="IPR003591">
    <property type="entry name" value="Leu-rich_rpt_typical-subtyp"/>
</dbReference>
<keyword evidence="11 24" id="KW-0732">Signal</keyword>
<comment type="subcellular location">
    <subcellularLocation>
        <location evidence="1">Cell membrane</location>
        <topology evidence="1">Single-pass membrane protein</topology>
    </subcellularLocation>
    <subcellularLocation>
        <location evidence="2">Membrane</location>
        <topology evidence="2">Single-pass type I membrane protein</topology>
    </subcellularLocation>
</comment>
<keyword evidence="16 23" id="KW-1133">Transmembrane helix</keyword>
<comment type="catalytic activity">
    <reaction evidence="20">
        <text>L-threonyl-[protein] + ATP = O-phospho-L-threonyl-[protein] + ADP + H(+)</text>
        <dbReference type="Rhea" id="RHEA:46608"/>
        <dbReference type="Rhea" id="RHEA-COMP:11060"/>
        <dbReference type="Rhea" id="RHEA-COMP:11605"/>
        <dbReference type="ChEBI" id="CHEBI:15378"/>
        <dbReference type="ChEBI" id="CHEBI:30013"/>
        <dbReference type="ChEBI" id="CHEBI:30616"/>
        <dbReference type="ChEBI" id="CHEBI:61977"/>
        <dbReference type="ChEBI" id="CHEBI:456216"/>
        <dbReference type="EC" id="2.7.11.1"/>
    </reaction>
</comment>
<feature type="chain" id="PRO_5026818964" description="non-specific serine/threonine protein kinase" evidence="24">
    <location>
        <begin position="25"/>
        <end position="1016"/>
    </location>
</feature>
<dbReference type="PANTHER" id="PTHR27000">
    <property type="entry name" value="LEUCINE-RICH REPEAT RECEPTOR-LIKE PROTEIN KINASE FAMILY PROTEIN-RELATED"/>
    <property type="match status" value="1"/>
</dbReference>
<evidence type="ECO:0000256" key="2">
    <source>
        <dbReference type="ARBA" id="ARBA00004479"/>
    </source>
</evidence>
<evidence type="ECO:0000256" key="18">
    <source>
        <dbReference type="ARBA" id="ARBA00023170"/>
    </source>
</evidence>
<evidence type="ECO:0000313" key="26">
    <source>
        <dbReference type="Proteomes" id="UP000504603"/>
    </source>
</evidence>
<evidence type="ECO:0000256" key="15">
    <source>
        <dbReference type="ARBA" id="ARBA00022840"/>
    </source>
</evidence>
<dbReference type="SMART" id="SM00220">
    <property type="entry name" value="S_TKc"/>
    <property type="match status" value="1"/>
</dbReference>
<keyword evidence="10 23" id="KW-0812">Transmembrane</keyword>
<dbReference type="SMART" id="SM00369">
    <property type="entry name" value="LRR_TYP"/>
    <property type="match status" value="9"/>
</dbReference>
<dbReference type="Proteomes" id="UP000504603">
    <property type="component" value="Unplaced"/>
</dbReference>
<keyword evidence="13 22" id="KW-0547">Nucleotide-binding</keyword>
<keyword evidence="19" id="KW-0325">Glycoprotein</keyword>
<evidence type="ECO:0000256" key="3">
    <source>
        <dbReference type="ARBA" id="ARBA00008684"/>
    </source>
</evidence>
<dbReference type="Pfam" id="PF08263">
    <property type="entry name" value="LRRNT_2"/>
    <property type="match status" value="1"/>
</dbReference>
<dbReference type="OrthoDB" id="676979at2759"/>
<comment type="similarity">
    <text evidence="3">Belongs to the protein kinase superfamily. Ser/Thr protein kinase family.</text>
</comment>
<feature type="domain" description="Protein kinase" evidence="25">
    <location>
        <begin position="702"/>
        <end position="1005"/>
    </location>
</feature>